<evidence type="ECO:0000313" key="1">
    <source>
        <dbReference type="EnsemblMetazoa" id="tetur10g03150.1"/>
    </source>
</evidence>
<accession>T1KFH6</accession>
<name>T1KFH6_TETUR</name>
<protein>
    <submittedName>
        <fullName evidence="1">Uncharacterized protein</fullName>
    </submittedName>
</protein>
<keyword evidence="2" id="KW-1185">Reference proteome</keyword>
<reference evidence="2" key="1">
    <citation type="submission" date="2011-08" db="EMBL/GenBank/DDBJ databases">
        <authorList>
            <person name="Rombauts S."/>
        </authorList>
    </citation>
    <scope>NUCLEOTIDE SEQUENCE</scope>
    <source>
        <strain evidence="2">London</strain>
    </source>
</reference>
<sequence>MILSHLRFLVSNNIKRLLYQANNISIILRQTCTRLIINVFSPNISNYTLI</sequence>
<dbReference type="EMBL" id="CAEY01000036">
    <property type="status" value="NOT_ANNOTATED_CDS"/>
    <property type="molecule type" value="Genomic_DNA"/>
</dbReference>
<dbReference type="HOGENOM" id="CLU_3126910_0_0_1"/>
<evidence type="ECO:0000313" key="2">
    <source>
        <dbReference type="Proteomes" id="UP000015104"/>
    </source>
</evidence>
<organism evidence="1 2">
    <name type="scientific">Tetranychus urticae</name>
    <name type="common">Two-spotted spider mite</name>
    <dbReference type="NCBI Taxonomy" id="32264"/>
    <lineage>
        <taxon>Eukaryota</taxon>
        <taxon>Metazoa</taxon>
        <taxon>Ecdysozoa</taxon>
        <taxon>Arthropoda</taxon>
        <taxon>Chelicerata</taxon>
        <taxon>Arachnida</taxon>
        <taxon>Acari</taxon>
        <taxon>Acariformes</taxon>
        <taxon>Trombidiformes</taxon>
        <taxon>Prostigmata</taxon>
        <taxon>Eleutherengona</taxon>
        <taxon>Raphignathae</taxon>
        <taxon>Tetranychoidea</taxon>
        <taxon>Tetranychidae</taxon>
        <taxon>Tetranychus</taxon>
    </lineage>
</organism>
<dbReference type="Proteomes" id="UP000015104">
    <property type="component" value="Unassembled WGS sequence"/>
</dbReference>
<dbReference type="EnsemblMetazoa" id="tetur10g03150.1">
    <property type="protein sequence ID" value="tetur10g03150.1"/>
    <property type="gene ID" value="tetur10g03150"/>
</dbReference>
<reference evidence="1" key="2">
    <citation type="submission" date="2015-06" db="UniProtKB">
        <authorList>
            <consortium name="EnsemblMetazoa"/>
        </authorList>
    </citation>
    <scope>IDENTIFICATION</scope>
</reference>
<proteinExistence type="predicted"/>
<dbReference type="AlphaFoldDB" id="T1KFH6"/>